<evidence type="ECO:0000259" key="1">
    <source>
        <dbReference type="PROSITE" id="PS52004"/>
    </source>
</evidence>
<dbReference type="CDD" id="cd00833">
    <property type="entry name" value="PKS"/>
    <property type="match status" value="1"/>
</dbReference>
<comment type="caution">
    <text evidence="2">The sequence shown here is derived from an EMBL/GenBank/DDBJ whole genome shotgun (WGS) entry which is preliminary data.</text>
</comment>
<accession>A0A0L7L9U1</accession>
<dbReference type="Gene3D" id="3.30.70.3290">
    <property type="match status" value="1"/>
</dbReference>
<dbReference type="SMART" id="SM00827">
    <property type="entry name" value="PKS_AT"/>
    <property type="match status" value="1"/>
</dbReference>
<dbReference type="InterPro" id="IPR050091">
    <property type="entry name" value="PKS_NRPS_Biosynth_Enz"/>
</dbReference>
<sequence length="1559" mass="174056">MEDNINNLKTIMTGEEIVVTGMSGIFPNSGSVQEFMDNLYNKDSVSLNICFYITLSLSLKVDMVCDDPRWTQNDPEVPKYTGKVTGIEKFDAQFFKVGNTHATLRGKVVGVFIGSSYSDFSANCMYDINKYTQFLVGGSTAALEQAYKSIRAGDCDAAVVGGCNLCMLPALSLSLKRAGLLCMDGKTKCFDQKGDGYVRSDAISLIFLQKSKDAKRDNDRFLPIRKSDHLQNFLEDFYSKTNVDPKDVEYVEANGAALAEADENEVKAIANVFASDKAVKIGCVKSNMGHSEAASGLCALTKLCLAYHEGQIPANLYFQEPVDPAKDAKIKVVTEHTKFERGYTALNSLSLTGANYHVVLKGHYKKKNLCKYNSRIPRIVLASGRQEAGVSRIIDALKSKPVDAEEIRLLHNIFECDIVGHTGRGYAILDTIEDNTVAVSESIVYYPGVKPPLWFVFSGMGSQWPGMGADLMRIPTFAAAIERCDKVLAPKGIDIVQIITEPDNKIFDNILHTFVGIGAVQIGLTDILKEMGVVPDYIIGEMACAYHDDTFTTEEMILSTYSRGKSIQERDLVKGSMAAVGVGYKALVSQCPPEIDIACHNSSESSTISGPVEIMKVFVDDLNKRGIFARMVPSANVAYHSRYVADAGPALLRRLKGILNNPKPRSETWISSSVPREKWDEPEAKYSSAEYHKNNVLVNNAVVVEVAPHGLLQAILKRSHKDCTHIPLTRRGTTDGVNYLLDAIGKLYLAGFNPKVDILYPKVEFPVSTETPLLSHLVEWEHSEDWPLPAHNIVEKKQSNSREIVFSLHDDDFKYLEGYIRNGVNVLPEAALLAFVWETLAISKEMDFRDLSVVFKDIQFHSEIIITAEATVRLSVMISMGNNTFEVTQGDKLVVSGIVNAVTALKFGHSIDKQDEPGDEFEVDVKLSGQDIYRVLKMRGFDYKGKFQSILSSNLDRKRALIKWSEHWVPWIDSLIQLNSFSRDFNGISKPKFIKRLKICVREQEKVKFETVNGFRIYDAQIKNTYGISRCAGLEMEDITYTDVISELKAALEMTFQIISENSKSKDLLITKLITETVSQEFAFIDDVADKALQINIEIKTIKIDNDQLIPTATENDEIDHTNVIVIENLIQNPKFSLFKKMKSLQNIIAKDAFVLTLEEKVAIMQSPLRDCFNVISCMSDGKKILVLMRRRSEKTHTSCIPISFDDTFSWVPEVFGELVTTKRIILVSEKQPYCGVLGLVKKLKADGYNNISVVIVDDFLAPKFDPDNDLYKEQLQKNVTINIMKNGQWGSYYFKPSKISVQQKSFALRNLVPGNFDKLSWVEAPKVPGDRILVQVSYSGLNNENSKVLGMDFSGIDKNGDKVMGLIAGSSIASTIEVHPDLLWPTVRSKIRKRKSILILDGTSSMGLALLSLSLSMNCTISTVVDSEEKKKTLLKLYPQLNDDSFYNDVMISTKGKGCDFVVNSAISPCREAAAKCVGFLGIFLDFSKHDMHENKPIGMSFFVLDRSYMTVDVRNIFRPEYSSDRKILQMYITQGIKSGVVKPFTRVLFSPLQFQTI</sequence>
<gene>
    <name evidence="2" type="ORF">OBRU01_10947</name>
</gene>
<protein>
    <recommendedName>
        <fullName evidence="1">Ketosynthase family 3 (KS3) domain-containing protein</fullName>
    </recommendedName>
</protein>
<dbReference type="PANTHER" id="PTHR43775:SF23">
    <property type="entry name" value="FATTY ACID SYNTHASE 3"/>
    <property type="match status" value="1"/>
</dbReference>
<reference evidence="2 3" key="1">
    <citation type="journal article" date="2015" name="Genome Biol. Evol.">
        <title>The genome of winter moth (Operophtera brumata) provides a genomic perspective on sexual dimorphism and phenology.</title>
        <authorList>
            <person name="Derks M.F."/>
            <person name="Smit S."/>
            <person name="Salis L."/>
            <person name="Schijlen E."/>
            <person name="Bossers A."/>
            <person name="Mateman C."/>
            <person name="Pijl A.S."/>
            <person name="de Ridder D."/>
            <person name="Groenen M.A."/>
            <person name="Visser M.E."/>
            <person name="Megens H.J."/>
        </authorList>
    </citation>
    <scope>NUCLEOTIDE SEQUENCE [LARGE SCALE GENOMIC DNA]</scope>
    <source>
        <strain evidence="2">WM2013NL</strain>
        <tissue evidence="2">Head and thorax</tissue>
    </source>
</reference>
<dbReference type="InterPro" id="IPR014030">
    <property type="entry name" value="Ketoacyl_synth_N"/>
</dbReference>
<feature type="domain" description="Ketosynthase family 3 (KS3)" evidence="1">
    <location>
        <begin position="14"/>
        <end position="362"/>
    </location>
</feature>
<dbReference type="Pfam" id="PF16197">
    <property type="entry name" value="KAsynt_C_assoc"/>
    <property type="match status" value="1"/>
</dbReference>
<dbReference type="GO" id="GO:0004312">
    <property type="term" value="F:fatty acid synthase activity"/>
    <property type="evidence" value="ECO:0007669"/>
    <property type="project" value="TreeGrafter"/>
</dbReference>
<dbReference type="InterPro" id="IPR001227">
    <property type="entry name" value="Ac_transferase_dom_sf"/>
</dbReference>
<evidence type="ECO:0000313" key="3">
    <source>
        <dbReference type="Proteomes" id="UP000037510"/>
    </source>
</evidence>
<dbReference type="GO" id="GO:0016491">
    <property type="term" value="F:oxidoreductase activity"/>
    <property type="evidence" value="ECO:0007669"/>
    <property type="project" value="InterPro"/>
</dbReference>
<evidence type="ECO:0000313" key="2">
    <source>
        <dbReference type="EMBL" id="KOB72242.1"/>
    </source>
</evidence>
<proteinExistence type="predicted"/>
<dbReference type="InterPro" id="IPR036291">
    <property type="entry name" value="NAD(P)-bd_dom_sf"/>
</dbReference>
<dbReference type="STRING" id="104452.A0A0L7L9U1"/>
<dbReference type="Gene3D" id="3.90.180.10">
    <property type="entry name" value="Medium-chain alcohol dehydrogenases, catalytic domain"/>
    <property type="match status" value="2"/>
</dbReference>
<dbReference type="SUPFAM" id="SSF55048">
    <property type="entry name" value="Probable ACP-binding domain of malonyl-CoA ACP transacylase"/>
    <property type="match status" value="1"/>
</dbReference>
<dbReference type="InterPro" id="IPR032821">
    <property type="entry name" value="PKS_assoc"/>
</dbReference>
<dbReference type="Gene3D" id="3.40.50.720">
    <property type="entry name" value="NAD(P)-binding Rossmann-like Domain"/>
    <property type="match status" value="1"/>
</dbReference>
<dbReference type="SUPFAM" id="SSF51735">
    <property type="entry name" value="NAD(P)-binding Rossmann-fold domains"/>
    <property type="match status" value="1"/>
</dbReference>
<dbReference type="Gene3D" id="3.10.129.110">
    <property type="entry name" value="Polyketide synthase dehydratase"/>
    <property type="match status" value="1"/>
</dbReference>
<dbReference type="InterPro" id="IPR020843">
    <property type="entry name" value="ER"/>
</dbReference>
<dbReference type="InterPro" id="IPR014043">
    <property type="entry name" value="Acyl_transferase_dom"/>
</dbReference>
<dbReference type="InterPro" id="IPR020841">
    <property type="entry name" value="PKS_Beta-ketoAc_synthase_dom"/>
</dbReference>
<dbReference type="GO" id="GO:0006633">
    <property type="term" value="P:fatty acid biosynthetic process"/>
    <property type="evidence" value="ECO:0007669"/>
    <property type="project" value="UniProtKB-UniPathway"/>
</dbReference>
<dbReference type="Proteomes" id="UP000037510">
    <property type="component" value="Unassembled WGS sequence"/>
</dbReference>
<dbReference type="InterPro" id="IPR049391">
    <property type="entry name" value="FAS_pseudo-KR"/>
</dbReference>
<dbReference type="Gene3D" id="3.40.47.10">
    <property type="match status" value="2"/>
</dbReference>
<dbReference type="UniPathway" id="UPA00094"/>
<dbReference type="SUPFAM" id="SSF53901">
    <property type="entry name" value="Thiolase-like"/>
    <property type="match status" value="1"/>
</dbReference>
<dbReference type="EMBL" id="JTDY01002046">
    <property type="protein sequence ID" value="KOB72242.1"/>
    <property type="molecule type" value="Genomic_DNA"/>
</dbReference>
<dbReference type="Pfam" id="PF21149">
    <property type="entry name" value="FAS_pseudo-KR"/>
    <property type="match status" value="1"/>
</dbReference>
<dbReference type="Pfam" id="PF00698">
    <property type="entry name" value="Acyl_transf_1"/>
    <property type="match status" value="1"/>
</dbReference>
<dbReference type="SMART" id="SM00825">
    <property type="entry name" value="PKS_KS"/>
    <property type="match status" value="1"/>
</dbReference>
<name>A0A0L7L9U1_OPEBR</name>
<dbReference type="InterPro" id="IPR016039">
    <property type="entry name" value="Thiolase-like"/>
</dbReference>
<dbReference type="PANTHER" id="PTHR43775">
    <property type="entry name" value="FATTY ACID SYNTHASE"/>
    <property type="match status" value="1"/>
</dbReference>
<dbReference type="InterPro" id="IPR014031">
    <property type="entry name" value="Ketoacyl_synth_C"/>
</dbReference>
<dbReference type="InterPro" id="IPR016036">
    <property type="entry name" value="Malonyl_transacylase_ACP-bd"/>
</dbReference>
<dbReference type="Gene3D" id="3.40.366.10">
    <property type="entry name" value="Malonyl-Coenzyme A Acyl Carrier Protein, domain 2"/>
    <property type="match status" value="1"/>
</dbReference>
<dbReference type="Pfam" id="PF02801">
    <property type="entry name" value="Ketoacyl-synt_C"/>
    <property type="match status" value="1"/>
</dbReference>
<dbReference type="SMART" id="SM00829">
    <property type="entry name" value="PKS_ER"/>
    <property type="match status" value="1"/>
</dbReference>
<organism evidence="2 3">
    <name type="scientific">Operophtera brumata</name>
    <name type="common">Winter moth</name>
    <name type="synonym">Phalaena brumata</name>
    <dbReference type="NCBI Taxonomy" id="104452"/>
    <lineage>
        <taxon>Eukaryota</taxon>
        <taxon>Metazoa</taxon>
        <taxon>Ecdysozoa</taxon>
        <taxon>Arthropoda</taxon>
        <taxon>Hexapoda</taxon>
        <taxon>Insecta</taxon>
        <taxon>Pterygota</taxon>
        <taxon>Neoptera</taxon>
        <taxon>Endopterygota</taxon>
        <taxon>Lepidoptera</taxon>
        <taxon>Glossata</taxon>
        <taxon>Ditrysia</taxon>
        <taxon>Geometroidea</taxon>
        <taxon>Geometridae</taxon>
        <taxon>Larentiinae</taxon>
        <taxon>Operophtera</taxon>
    </lineage>
</organism>
<dbReference type="Pfam" id="PF00109">
    <property type="entry name" value="ketoacyl-synt"/>
    <property type="match status" value="2"/>
</dbReference>
<keyword evidence="3" id="KW-1185">Reference proteome</keyword>
<dbReference type="PROSITE" id="PS52004">
    <property type="entry name" value="KS3_2"/>
    <property type="match status" value="1"/>
</dbReference>
<dbReference type="SUPFAM" id="SSF52151">
    <property type="entry name" value="FabD/lysophospholipase-like"/>
    <property type="match status" value="1"/>
</dbReference>
<dbReference type="InterPro" id="IPR016035">
    <property type="entry name" value="Acyl_Trfase/lysoPLipase"/>
</dbReference>
<dbReference type="InterPro" id="IPR042104">
    <property type="entry name" value="PKS_dehydratase_sf"/>
</dbReference>